<keyword evidence="5 6" id="KW-0472">Membrane</keyword>
<evidence type="ECO:0000256" key="3">
    <source>
        <dbReference type="ARBA" id="ARBA00022692"/>
    </source>
</evidence>
<dbReference type="InterPro" id="IPR043726">
    <property type="entry name" value="LiaI-LiaF-like_TM1"/>
</dbReference>
<sequence length="139" mass="15944">MQKRLYRSRKDQKISGVCGGIAEYFEIDSTIIRLIWLVSIFAFGTGLLVYIIASLIVPEEDYGDGTINLNKDSDGVYQQERNFDAEKNRQFFGYALIVVGTILFIKRFPLFHFINFRYLLPILLIGAGIIILGKTIKER</sequence>
<name>A8MGP5_ALKOO</name>
<dbReference type="Pfam" id="PF04024">
    <property type="entry name" value="PspC"/>
    <property type="match status" value="1"/>
</dbReference>
<reference evidence="10" key="1">
    <citation type="submission" date="2007-10" db="EMBL/GenBank/DDBJ databases">
        <title>Complete genome of Alkaliphilus oremlandii OhILAs.</title>
        <authorList>
            <person name="Copeland A."/>
            <person name="Lucas S."/>
            <person name="Lapidus A."/>
            <person name="Barry K."/>
            <person name="Detter J.C."/>
            <person name="Glavina del Rio T."/>
            <person name="Hammon N."/>
            <person name="Israni S."/>
            <person name="Dalin E."/>
            <person name="Tice H."/>
            <person name="Pitluck S."/>
            <person name="Chain P."/>
            <person name="Malfatti S."/>
            <person name="Shin M."/>
            <person name="Vergez L."/>
            <person name="Schmutz J."/>
            <person name="Larimer F."/>
            <person name="Land M."/>
            <person name="Hauser L."/>
            <person name="Kyrpides N."/>
            <person name="Mikhailova N."/>
            <person name="Stolz J.F."/>
            <person name="Dawson A."/>
            <person name="Fisher E."/>
            <person name="Crable B."/>
            <person name="Perera E."/>
            <person name="Lisak J."/>
            <person name="Ranganathan M."/>
            <person name="Basu P."/>
            <person name="Richardson P."/>
        </authorList>
    </citation>
    <scope>NUCLEOTIDE SEQUENCE [LARGE SCALE GENOMIC DNA]</scope>
    <source>
        <strain evidence="10">OhILAs</strain>
    </source>
</reference>
<dbReference type="InterPro" id="IPR052027">
    <property type="entry name" value="PspC"/>
</dbReference>
<dbReference type="eggNOG" id="COG1983">
    <property type="taxonomic scope" value="Bacteria"/>
</dbReference>
<gene>
    <name evidence="9" type="ordered locus">Clos_1042</name>
</gene>
<feature type="transmembrane region" description="Helical" evidence="6">
    <location>
        <begin position="34"/>
        <end position="57"/>
    </location>
</feature>
<feature type="domain" description="Phage shock protein PspC N-terminal" evidence="7">
    <location>
        <begin position="3"/>
        <end position="60"/>
    </location>
</feature>
<dbReference type="KEGG" id="aoe:Clos_1042"/>
<evidence type="ECO:0000259" key="8">
    <source>
        <dbReference type="Pfam" id="PF18917"/>
    </source>
</evidence>
<accession>A8MGP5</accession>
<keyword evidence="10" id="KW-1185">Reference proteome</keyword>
<dbReference type="OrthoDB" id="9815286at2"/>
<feature type="transmembrane region" description="Helical" evidence="6">
    <location>
        <begin position="116"/>
        <end position="136"/>
    </location>
</feature>
<dbReference type="PANTHER" id="PTHR33885:SF3">
    <property type="entry name" value="PHAGE SHOCK PROTEIN C"/>
    <property type="match status" value="1"/>
</dbReference>
<dbReference type="InterPro" id="IPR007168">
    <property type="entry name" value="Phageshock_PspC_N"/>
</dbReference>
<protein>
    <submittedName>
        <fullName evidence="9">Phage shock protein C, PspC</fullName>
    </submittedName>
</protein>
<dbReference type="HOGENOM" id="CLU_099432_0_1_9"/>
<dbReference type="Proteomes" id="UP000000269">
    <property type="component" value="Chromosome"/>
</dbReference>
<dbReference type="Pfam" id="PF18917">
    <property type="entry name" value="LiaI-LiaF-like_TM1"/>
    <property type="match status" value="1"/>
</dbReference>
<keyword evidence="2" id="KW-1003">Cell membrane</keyword>
<organism evidence="9 10">
    <name type="scientific">Alkaliphilus oremlandii (strain OhILAs)</name>
    <name type="common">Clostridium oremlandii (strain OhILAs)</name>
    <dbReference type="NCBI Taxonomy" id="350688"/>
    <lineage>
        <taxon>Bacteria</taxon>
        <taxon>Bacillati</taxon>
        <taxon>Bacillota</taxon>
        <taxon>Clostridia</taxon>
        <taxon>Peptostreptococcales</taxon>
        <taxon>Natronincolaceae</taxon>
        <taxon>Alkaliphilus</taxon>
    </lineage>
</organism>
<evidence type="ECO:0000256" key="1">
    <source>
        <dbReference type="ARBA" id="ARBA00004162"/>
    </source>
</evidence>
<dbReference type="STRING" id="350688.Clos_1042"/>
<keyword evidence="4 6" id="KW-1133">Transmembrane helix</keyword>
<evidence type="ECO:0000256" key="6">
    <source>
        <dbReference type="SAM" id="Phobius"/>
    </source>
</evidence>
<evidence type="ECO:0000256" key="5">
    <source>
        <dbReference type="ARBA" id="ARBA00023136"/>
    </source>
</evidence>
<evidence type="ECO:0000313" key="10">
    <source>
        <dbReference type="Proteomes" id="UP000000269"/>
    </source>
</evidence>
<dbReference type="GO" id="GO:0005886">
    <property type="term" value="C:plasma membrane"/>
    <property type="evidence" value="ECO:0007669"/>
    <property type="project" value="UniProtKB-SubCell"/>
</dbReference>
<comment type="subcellular location">
    <subcellularLocation>
        <location evidence="1">Cell membrane</location>
        <topology evidence="1">Single-pass membrane protein</topology>
    </subcellularLocation>
</comment>
<dbReference type="RefSeq" id="WP_012158901.1">
    <property type="nucleotide sequence ID" value="NC_009922.1"/>
</dbReference>
<proteinExistence type="predicted"/>
<feature type="domain" description="LiaI-LiaF-like transmembrane region" evidence="8">
    <location>
        <begin position="91"/>
        <end position="132"/>
    </location>
</feature>
<evidence type="ECO:0000256" key="4">
    <source>
        <dbReference type="ARBA" id="ARBA00022989"/>
    </source>
</evidence>
<evidence type="ECO:0000259" key="7">
    <source>
        <dbReference type="Pfam" id="PF04024"/>
    </source>
</evidence>
<keyword evidence="3 6" id="KW-0812">Transmembrane</keyword>
<feature type="transmembrane region" description="Helical" evidence="6">
    <location>
        <begin position="91"/>
        <end position="109"/>
    </location>
</feature>
<evidence type="ECO:0000313" key="9">
    <source>
        <dbReference type="EMBL" id="ABW18589.1"/>
    </source>
</evidence>
<evidence type="ECO:0000256" key="2">
    <source>
        <dbReference type="ARBA" id="ARBA00022475"/>
    </source>
</evidence>
<dbReference type="EMBL" id="CP000853">
    <property type="protein sequence ID" value="ABW18589.1"/>
    <property type="molecule type" value="Genomic_DNA"/>
</dbReference>
<dbReference type="PANTHER" id="PTHR33885">
    <property type="entry name" value="PHAGE SHOCK PROTEIN C"/>
    <property type="match status" value="1"/>
</dbReference>
<dbReference type="AlphaFoldDB" id="A8MGP5"/>